<comment type="similarity">
    <text evidence="6">Belongs to the AhpD family.</text>
</comment>
<feature type="disulfide bond" description="Interchain (with AhpC); in linked form" evidence="6">
    <location>
        <position position="179"/>
    </location>
</feature>
<dbReference type="InterPro" id="IPR004674">
    <property type="entry name" value="AhpD"/>
</dbReference>
<dbReference type="AlphaFoldDB" id="A0A098LIQ1"/>
<name>A0A098LIQ1_9BACT</name>
<keyword evidence="5 6" id="KW-0676">Redox-active center</keyword>
<dbReference type="EC" id="1.11.1.28" evidence="6"/>
<accession>A0A098LIQ1</accession>
<protein>
    <recommendedName>
        <fullName evidence="6">Alkyl hydroperoxide reductase AhpD</fullName>
        <ecNumber evidence="6">1.11.1.28</ecNumber>
    </recommendedName>
    <alternativeName>
        <fullName evidence="6">Alkylhydroperoxidase AhpD</fullName>
    </alternativeName>
</protein>
<dbReference type="EMBL" id="BBLT01000007">
    <property type="protein sequence ID" value="GAL86252.1"/>
    <property type="molecule type" value="Genomic_DNA"/>
</dbReference>
<feature type="active site" description="Proton donor" evidence="6">
    <location>
        <position position="176"/>
    </location>
</feature>
<feature type="domain" description="Carboxymuconolactone decarboxylase-like" evidence="7">
    <location>
        <begin position="163"/>
        <end position="208"/>
    </location>
</feature>
<dbReference type="GO" id="GO:0015036">
    <property type="term" value="F:disulfide oxidoreductase activity"/>
    <property type="evidence" value="ECO:0007669"/>
    <property type="project" value="TreeGrafter"/>
</dbReference>
<feature type="disulfide bond" evidence="6">
    <location>
        <begin position="176"/>
        <end position="179"/>
    </location>
</feature>
<comment type="catalytic activity">
    <reaction evidence="6">
        <text>N(6)-[(R)-dihydrolipoyl]-L-lysyl-[lipoyl-carrier protein] + a hydroperoxide = N(6)-[(R)-lipoyl]-L-lysyl-[lipoyl-carrier protein] + an alcohol + H2O</text>
        <dbReference type="Rhea" id="RHEA:62636"/>
        <dbReference type="Rhea" id="RHEA-COMP:10502"/>
        <dbReference type="Rhea" id="RHEA-COMP:16355"/>
        <dbReference type="ChEBI" id="CHEBI:15377"/>
        <dbReference type="ChEBI" id="CHEBI:30879"/>
        <dbReference type="ChEBI" id="CHEBI:35924"/>
        <dbReference type="ChEBI" id="CHEBI:83099"/>
        <dbReference type="ChEBI" id="CHEBI:83100"/>
        <dbReference type="EC" id="1.11.1.28"/>
    </reaction>
</comment>
<comment type="function">
    <text evidence="6">Antioxidant protein with alkyl hydroperoxidase activity. Required for the reduction of the AhpC active site cysteine residues and for the regeneration of the AhpC enzyme activity.</text>
</comment>
<feature type="active site" description="Cysteine sulfenic acid (-SOH) intermediate" evidence="6">
    <location>
        <position position="179"/>
    </location>
</feature>
<gene>
    <name evidence="6" type="primary">ahpD</name>
    <name evidence="8" type="ORF">MYP_3481</name>
</gene>
<dbReference type="Pfam" id="PF02627">
    <property type="entry name" value="CMD"/>
    <property type="match status" value="1"/>
</dbReference>
<keyword evidence="2 6" id="KW-0049">Antioxidant</keyword>
<dbReference type="InterPro" id="IPR004675">
    <property type="entry name" value="AhpD_core"/>
</dbReference>
<dbReference type="GO" id="GO:0045454">
    <property type="term" value="P:cell redox homeostasis"/>
    <property type="evidence" value="ECO:0007669"/>
    <property type="project" value="TreeGrafter"/>
</dbReference>
<keyword evidence="4 6" id="KW-1015">Disulfide bond</keyword>
<reference evidence="8 9" key="1">
    <citation type="submission" date="2014-09" db="EMBL/GenBank/DDBJ databases">
        <title>Sporocytophaga myxococcoides PG-01 genome sequencing.</title>
        <authorList>
            <person name="Liu L."/>
            <person name="Gao P.J."/>
            <person name="Chen G.J."/>
            <person name="Wang L.S."/>
        </authorList>
    </citation>
    <scope>NUCLEOTIDE SEQUENCE [LARGE SCALE GENOMIC DNA]</scope>
    <source>
        <strain evidence="8 9">PG-01</strain>
    </source>
</reference>
<comment type="caution">
    <text evidence="8">The sequence shown here is derived from an EMBL/GenBank/DDBJ whole genome shotgun (WGS) entry which is preliminary data.</text>
</comment>
<dbReference type="eggNOG" id="COG0599">
    <property type="taxonomic scope" value="Bacteria"/>
</dbReference>
<dbReference type="PANTHER" id="PTHR33930:SF7">
    <property type="entry name" value="ALKYL HYDROPEROXIDE REDUCTASE AHPD"/>
    <property type="match status" value="1"/>
</dbReference>
<evidence type="ECO:0000256" key="5">
    <source>
        <dbReference type="ARBA" id="ARBA00023284"/>
    </source>
</evidence>
<dbReference type="GO" id="GO:0006979">
    <property type="term" value="P:response to oxidative stress"/>
    <property type="evidence" value="ECO:0007669"/>
    <property type="project" value="InterPro"/>
</dbReference>
<evidence type="ECO:0000256" key="3">
    <source>
        <dbReference type="ARBA" id="ARBA00023002"/>
    </source>
</evidence>
<evidence type="ECO:0000256" key="1">
    <source>
        <dbReference type="ARBA" id="ARBA00022559"/>
    </source>
</evidence>
<dbReference type="PANTHER" id="PTHR33930">
    <property type="entry name" value="ALKYL HYDROPEROXIDE REDUCTASE AHPD"/>
    <property type="match status" value="1"/>
</dbReference>
<dbReference type="SUPFAM" id="SSF69118">
    <property type="entry name" value="AhpD-like"/>
    <property type="match status" value="1"/>
</dbReference>
<evidence type="ECO:0000313" key="9">
    <source>
        <dbReference type="Proteomes" id="UP000030185"/>
    </source>
</evidence>
<proteinExistence type="inferred from homology"/>
<evidence type="ECO:0000259" key="7">
    <source>
        <dbReference type="Pfam" id="PF02627"/>
    </source>
</evidence>
<dbReference type="Proteomes" id="UP000030185">
    <property type="component" value="Unassembled WGS sequence"/>
</dbReference>
<dbReference type="NCBIfam" id="TIGR00778">
    <property type="entry name" value="ahpD_dom"/>
    <property type="match status" value="1"/>
</dbReference>
<dbReference type="GO" id="GO:0051920">
    <property type="term" value="F:peroxiredoxin activity"/>
    <property type="evidence" value="ECO:0007669"/>
    <property type="project" value="InterPro"/>
</dbReference>
<keyword evidence="1 6" id="KW-0575">Peroxidase</keyword>
<evidence type="ECO:0000256" key="4">
    <source>
        <dbReference type="ARBA" id="ARBA00023157"/>
    </source>
</evidence>
<keyword evidence="3 6" id="KW-0560">Oxidoreductase</keyword>
<dbReference type="STRING" id="153721.MYP_3481"/>
<dbReference type="HAMAP" id="MF_01676">
    <property type="entry name" value="AhpD"/>
    <property type="match status" value="1"/>
</dbReference>
<dbReference type="InterPro" id="IPR029032">
    <property type="entry name" value="AhpD-like"/>
</dbReference>
<dbReference type="InterPro" id="IPR003779">
    <property type="entry name" value="CMD-like"/>
</dbReference>
<dbReference type="GO" id="GO:0032843">
    <property type="term" value="F:hydroperoxide reductase activity"/>
    <property type="evidence" value="ECO:0007669"/>
    <property type="project" value="InterPro"/>
</dbReference>
<sequence length="214" mass="23788">MSLQLDQRRSNFSSLTLINFKMTTITSDTLTTLLREVGVESIDNSTLTNIGEKYPKYLKDLRINISNGFNSPNLTKKESYLIAYGVAINEKNQVLIKGLESRSKEEGASDEEIAEIASCVSLLNANNVYYRFRHFTQKDFYTQTPAGIKMSIMASPVTGKEFFELVSLVISALNGCEMCVNAHEESLLKLNTSQSRILDSIRLGAVLKSLAAVL</sequence>
<organism evidence="8 9">
    <name type="scientific">Sporocytophaga myxococcoides</name>
    <dbReference type="NCBI Taxonomy" id="153721"/>
    <lineage>
        <taxon>Bacteria</taxon>
        <taxon>Pseudomonadati</taxon>
        <taxon>Bacteroidota</taxon>
        <taxon>Cytophagia</taxon>
        <taxon>Cytophagales</taxon>
        <taxon>Cytophagaceae</taxon>
        <taxon>Sporocytophaga</taxon>
    </lineage>
</organism>
<dbReference type="Gene3D" id="1.20.1290.10">
    <property type="entry name" value="AhpD-like"/>
    <property type="match status" value="1"/>
</dbReference>
<keyword evidence="9" id="KW-1185">Reference proteome</keyword>
<evidence type="ECO:0000256" key="6">
    <source>
        <dbReference type="HAMAP-Rule" id="MF_01676"/>
    </source>
</evidence>
<evidence type="ECO:0000313" key="8">
    <source>
        <dbReference type="EMBL" id="GAL86252.1"/>
    </source>
</evidence>
<evidence type="ECO:0000256" key="2">
    <source>
        <dbReference type="ARBA" id="ARBA00022862"/>
    </source>
</evidence>